<feature type="transmembrane region" description="Helical" evidence="6">
    <location>
        <begin position="171"/>
        <end position="195"/>
    </location>
</feature>
<name>A0AAD8K5Q4_TARER</name>
<dbReference type="Proteomes" id="UP001229421">
    <property type="component" value="Unassembled WGS sequence"/>
</dbReference>
<evidence type="ECO:0000256" key="3">
    <source>
        <dbReference type="ARBA" id="ARBA00022692"/>
    </source>
</evidence>
<sequence>MLNMKSTLLPSTAMVITQVALVGITLAQKKAIQTGMHNLAYIFYTNAITSFILLPFAFFNYRSSNRPTLTISVAGGLVGLGILGFTMQAVVYVGNTYASTTEATAILNLIPGFIALFAVIFGLEKLGNGGLAKIIGTLVSVIGAIIATLYIGPTIIAPRLSSIGTQQSSDVVLGGLIMLVDSVLAALSIIAQAFILKKYSAVEIVVLGHGSTIMILSLLASMILEQDLNLFNTQSKTRLLVILYCGLFGSGLQTIILLWCLEMKGPFFVAIFQPLGIVIAAILGVLFLGDGLYLGCVIGSVIIVIGFYGVMWGKSKEDKSVEVESSKSPLLQQNSDMIP</sequence>
<feature type="domain" description="EamA" evidence="7">
    <location>
        <begin position="18"/>
        <end position="147"/>
    </location>
</feature>
<dbReference type="EMBL" id="JAUHHV010000008">
    <property type="protein sequence ID" value="KAK1415718.1"/>
    <property type="molecule type" value="Genomic_DNA"/>
</dbReference>
<evidence type="ECO:0000259" key="7">
    <source>
        <dbReference type="Pfam" id="PF00892"/>
    </source>
</evidence>
<feature type="domain" description="EamA" evidence="7">
    <location>
        <begin position="174"/>
        <end position="311"/>
    </location>
</feature>
<keyword evidence="5 6" id="KW-0472">Membrane</keyword>
<feature type="transmembrane region" description="Helical" evidence="6">
    <location>
        <begin position="202"/>
        <end position="224"/>
    </location>
</feature>
<feature type="transmembrane region" description="Helical" evidence="6">
    <location>
        <begin position="130"/>
        <end position="151"/>
    </location>
</feature>
<feature type="transmembrane region" description="Helical" evidence="6">
    <location>
        <begin position="39"/>
        <end position="59"/>
    </location>
</feature>
<dbReference type="AlphaFoldDB" id="A0AAD8K5Q4"/>
<comment type="similarity">
    <text evidence="2 6">Belongs to the drug/metabolite transporter (DMT) superfamily. Plant drug/metabolite exporter (P-DME) (TC 2.A.7.4) family.</text>
</comment>
<accession>A0AAD8K5Q4</accession>
<protein>
    <recommendedName>
        <fullName evidence="6">WAT1-related protein</fullName>
    </recommendedName>
</protein>
<feature type="transmembrane region" description="Helical" evidence="6">
    <location>
        <begin position="267"/>
        <end position="286"/>
    </location>
</feature>
<reference evidence="8" key="1">
    <citation type="journal article" date="2023" name="bioRxiv">
        <title>Improved chromosome-level genome assembly for marigold (Tagetes erecta).</title>
        <authorList>
            <person name="Jiang F."/>
            <person name="Yuan L."/>
            <person name="Wang S."/>
            <person name="Wang H."/>
            <person name="Xu D."/>
            <person name="Wang A."/>
            <person name="Fan W."/>
        </authorList>
    </citation>
    <scope>NUCLEOTIDE SEQUENCE</scope>
    <source>
        <strain evidence="8">WSJ</strain>
        <tissue evidence="8">Leaf</tissue>
    </source>
</reference>
<dbReference type="InterPro" id="IPR037185">
    <property type="entry name" value="EmrE-like"/>
</dbReference>
<organism evidence="8 9">
    <name type="scientific">Tagetes erecta</name>
    <name type="common">African marigold</name>
    <dbReference type="NCBI Taxonomy" id="13708"/>
    <lineage>
        <taxon>Eukaryota</taxon>
        <taxon>Viridiplantae</taxon>
        <taxon>Streptophyta</taxon>
        <taxon>Embryophyta</taxon>
        <taxon>Tracheophyta</taxon>
        <taxon>Spermatophyta</taxon>
        <taxon>Magnoliopsida</taxon>
        <taxon>eudicotyledons</taxon>
        <taxon>Gunneridae</taxon>
        <taxon>Pentapetalae</taxon>
        <taxon>asterids</taxon>
        <taxon>campanulids</taxon>
        <taxon>Asterales</taxon>
        <taxon>Asteraceae</taxon>
        <taxon>Asteroideae</taxon>
        <taxon>Heliantheae alliance</taxon>
        <taxon>Tageteae</taxon>
        <taxon>Tagetes</taxon>
    </lineage>
</organism>
<keyword evidence="9" id="KW-1185">Reference proteome</keyword>
<dbReference type="GO" id="GO:0022857">
    <property type="term" value="F:transmembrane transporter activity"/>
    <property type="evidence" value="ECO:0007669"/>
    <property type="project" value="InterPro"/>
</dbReference>
<evidence type="ECO:0000313" key="8">
    <source>
        <dbReference type="EMBL" id="KAK1415718.1"/>
    </source>
</evidence>
<dbReference type="PANTHER" id="PTHR31218">
    <property type="entry name" value="WAT1-RELATED PROTEIN"/>
    <property type="match status" value="1"/>
</dbReference>
<keyword evidence="3 6" id="KW-0812">Transmembrane</keyword>
<dbReference type="Pfam" id="PF00892">
    <property type="entry name" value="EamA"/>
    <property type="match status" value="2"/>
</dbReference>
<gene>
    <name evidence="8" type="ORF">QVD17_31503</name>
</gene>
<evidence type="ECO:0000256" key="5">
    <source>
        <dbReference type="ARBA" id="ARBA00023136"/>
    </source>
</evidence>
<feature type="transmembrane region" description="Helical" evidence="6">
    <location>
        <begin position="239"/>
        <end position="260"/>
    </location>
</feature>
<keyword evidence="4 6" id="KW-1133">Transmembrane helix</keyword>
<dbReference type="InterPro" id="IPR000620">
    <property type="entry name" value="EamA_dom"/>
</dbReference>
<feature type="transmembrane region" description="Helical" evidence="6">
    <location>
        <begin position="71"/>
        <end position="93"/>
    </location>
</feature>
<evidence type="ECO:0000256" key="1">
    <source>
        <dbReference type="ARBA" id="ARBA00004141"/>
    </source>
</evidence>
<evidence type="ECO:0000256" key="2">
    <source>
        <dbReference type="ARBA" id="ARBA00007635"/>
    </source>
</evidence>
<feature type="transmembrane region" description="Helical" evidence="6">
    <location>
        <begin position="7"/>
        <end position="27"/>
    </location>
</feature>
<proteinExistence type="inferred from homology"/>
<feature type="transmembrane region" description="Helical" evidence="6">
    <location>
        <begin position="105"/>
        <end position="123"/>
    </location>
</feature>
<dbReference type="SUPFAM" id="SSF103481">
    <property type="entry name" value="Multidrug resistance efflux transporter EmrE"/>
    <property type="match status" value="1"/>
</dbReference>
<evidence type="ECO:0000256" key="6">
    <source>
        <dbReference type="RuleBase" id="RU363077"/>
    </source>
</evidence>
<comment type="caution">
    <text evidence="8">The sequence shown here is derived from an EMBL/GenBank/DDBJ whole genome shotgun (WGS) entry which is preliminary data.</text>
</comment>
<feature type="transmembrane region" description="Helical" evidence="6">
    <location>
        <begin position="292"/>
        <end position="310"/>
    </location>
</feature>
<comment type="subcellular location">
    <subcellularLocation>
        <location evidence="1 6">Membrane</location>
        <topology evidence="1 6">Multi-pass membrane protein</topology>
    </subcellularLocation>
</comment>
<evidence type="ECO:0000313" key="9">
    <source>
        <dbReference type="Proteomes" id="UP001229421"/>
    </source>
</evidence>
<evidence type="ECO:0000256" key="4">
    <source>
        <dbReference type="ARBA" id="ARBA00022989"/>
    </source>
</evidence>
<dbReference type="GO" id="GO:0016020">
    <property type="term" value="C:membrane"/>
    <property type="evidence" value="ECO:0007669"/>
    <property type="project" value="UniProtKB-SubCell"/>
</dbReference>
<dbReference type="InterPro" id="IPR030184">
    <property type="entry name" value="WAT1-related"/>
</dbReference>